<dbReference type="Gene3D" id="1.10.238.10">
    <property type="entry name" value="EF-hand"/>
    <property type="match status" value="1"/>
</dbReference>
<evidence type="ECO:0000313" key="3">
    <source>
        <dbReference type="EMBL" id="KAK1313595.1"/>
    </source>
</evidence>
<reference evidence="3" key="2">
    <citation type="submission" date="2023-06" db="EMBL/GenBank/DDBJ databases">
        <authorList>
            <person name="Ma L."/>
            <person name="Liu K.-W."/>
            <person name="Li Z."/>
            <person name="Hsiao Y.-Y."/>
            <person name="Qi Y."/>
            <person name="Fu T."/>
            <person name="Tang G."/>
            <person name="Zhang D."/>
            <person name="Sun W.-H."/>
            <person name="Liu D.-K."/>
            <person name="Li Y."/>
            <person name="Chen G.-Z."/>
            <person name="Liu X.-D."/>
            <person name="Liao X.-Y."/>
            <person name="Jiang Y.-T."/>
            <person name="Yu X."/>
            <person name="Hao Y."/>
            <person name="Huang J."/>
            <person name="Zhao X.-W."/>
            <person name="Ke S."/>
            <person name="Chen Y.-Y."/>
            <person name="Wu W.-L."/>
            <person name="Hsu J.-L."/>
            <person name="Lin Y.-F."/>
            <person name="Huang M.-D."/>
            <person name="Li C.-Y."/>
            <person name="Huang L."/>
            <person name="Wang Z.-W."/>
            <person name="Zhao X."/>
            <person name="Zhong W.-Y."/>
            <person name="Peng D.-H."/>
            <person name="Ahmad S."/>
            <person name="Lan S."/>
            <person name="Zhang J.-S."/>
            <person name="Tsai W.-C."/>
            <person name="Van De Peer Y."/>
            <person name="Liu Z.-J."/>
        </authorList>
    </citation>
    <scope>NUCLEOTIDE SEQUENCE</scope>
    <source>
        <strain evidence="3">CP</strain>
        <tissue evidence="3">Leaves</tissue>
    </source>
</reference>
<dbReference type="InterPro" id="IPR018247">
    <property type="entry name" value="EF_Hand_1_Ca_BS"/>
</dbReference>
<feature type="domain" description="EF-hand" evidence="2">
    <location>
        <begin position="40"/>
        <end position="75"/>
    </location>
</feature>
<gene>
    <name evidence="3" type="primary">CML37</name>
    <name evidence="3" type="ORF">QJS10_CPA06g02040</name>
</gene>
<dbReference type="InterPro" id="IPR011992">
    <property type="entry name" value="EF-hand-dom_pair"/>
</dbReference>
<keyword evidence="4" id="KW-1185">Reference proteome</keyword>
<dbReference type="PROSITE" id="PS50222">
    <property type="entry name" value="EF_HAND_2"/>
    <property type="match status" value="1"/>
</dbReference>
<comment type="caution">
    <text evidence="3">The sequence shown here is derived from an EMBL/GenBank/DDBJ whole genome shotgun (WGS) entry which is preliminary data.</text>
</comment>
<evidence type="ECO:0000256" key="1">
    <source>
        <dbReference type="ARBA" id="ARBA00022837"/>
    </source>
</evidence>
<dbReference type="SUPFAM" id="SSF47473">
    <property type="entry name" value="EF-hand"/>
    <property type="match status" value="1"/>
</dbReference>
<proteinExistence type="predicted"/>
<evidence type="ECO:0000313" key="4">
    <source>
        <dbReference type="Proteomes" id="UP001180020"/>
    </source>
</evidence>
<dbReference type="InterPro" id="IPR002048">
    <property type="entry name" value="EF_hand_dom"/>
</dbReference>
<dbReference type="Proteomes" id="UP001180020">
    <property type="component" value="Unassembled WGS sequence"/>
</dbReference>
<keyword evidence="1" id="KW-0106">Calcium</keyword>
<protein>
    <submittedName>
        <fullName evidence="3">Calcium-binding protein CML37</fullName>
    </submittedName>
</protein>
<evidence type="ECO:0000259" key="2">
    <source>
        <dbReference type="PROSITE" id="PS50222"/>
    </source>
</evidence>
<accession>A0AAV9EIQ3</accession>
<dbReference type="EMBL" id="JAUJYO010000006">
    <property type="protein sequence ID" value="KAK1313595.1"/>
    <property type="molecule type" value="Genomic_DNA"/>
</dbReference>
<dbReference type="AlphaFoldDB" id="A0AAV9EIQ3"/>
<dbReference type="GO" id="GO:0005509">
    <property type="term" value="F:calcium ion binding"/>
    <property type="evidence" value="ECO:0007669"/>
    <property type="project" value="InterPro"/>
</dbReference>
<name>A0AAV9EIQ3_ACOCL</name>
<dbReference type="PROSITE" id="PS00018">
    <property type="entry name" value="EF_HAND_1"/>
    <property type="match status" value="1"/>
</dbReference>
<sequence length="133" mass="15282">MTNTNNIFKALKCLKLKTPPPRHTNNMRESTTITTTTTTNGRHIFRDVFQYLDADHDGRISGAELDIYFEVVGNGKAVMDDNDDVVGFLDYGEFERMMEETQDDDLREAFRVFEHERGFGRITPEGLCRALID</sequence>
<reference evidence="3" key="1">
    <citation type="journal article" date="2023" name="Nat. Commun.">
        <title>Diploid and tetraploid genomes of Acorus and the evolution of monocots.</title>
        <authorList>
            <person name="Ma L."/>
            <person name="Liu K.W."/>
            <person name="Li Z."/>
            <person name="Hsiao Y.Y."/>
            <person name="Qi Y."/>
            <person name="Fu T."/>
            <person name="Tang G.D."/>
            <person name="Zhang D."/>
            <person name="Sun W.H."/>
            <person name="Liu D.K."/>
            <person name="Li Y."/>
            <person name="Chen G.Z."/>
            <person name="Liu X.D."/>
            <person name="Liao X.Y."/>
            <person name="Jiang Y.T."/>
            <person name="Yu X."/>
            <person name="Hao Y."/>
            <person name="Huang J."/>
            <person name="Zhao X.W."/>
            <person name="Ke S."/>
            <person name="Chen Y.Y."/>
            <person name="Wu W.L."/>
            <person name="Hsu J.L."/>
            <person name="Lin Y.F."/>
            <person name="Huang M.D."/>
            <person name="Li C.Y."/>
            <person name="Huang L."/>
            <person name="Wang Z.W."/>
            <person name="Zhao X."/>
            <person name="Zhong W.Y."/>
            <person name="Peng D.H."/>
            <person name="Ahmad S."/>
            <person name="Lan S."/>
            <person name="Zhang J.S."/>
            <person name="Tsai W.C."/>
            <person name="Van de Peer Y."/>
            <person name="Liu Z.J."/>
        </authorList>
    </citation>
    <scope>NUCLEOTIDE SEQUENCE</scope>
    <source>
        <strain evidence="3">CP</strain>
    </source>
</reference>
<dbReference type="Pfam" id="PF13202">
    <property type="entry name" value="EF-hand_5"/>
    <property type="match status" value="1"/>
</dbReference>
<organism evidence="3 4">
    <name type="scientific">Acorus calamus</name>
    <name type="common">Sweet flag</name>
    <dbReference type="NCBI Taxonomy" id="4465"/>
    <lineage>
        <taxon>Eukaryota</taxon>
        <taxon>Viridiplantae</taxon>
        <taxon>Streptophyta</taxon>
        <taxon>Embryophyta</taxon>
        <taxon>Tracheophyta</taxon>
        <taxon>Spermatophyta</taxon>
        <taxon>Magnoliopsida</taxon>
        <taxon>Liliopsida</taxon>
        <taxon>Acoraceae</taxon>
        <taxon>Acorus</taxon>
    </lineage>
</organism>